<dbReference type="Gene3D" id="3.40.50.200">
    <property type="entry name" value="Peptidase S8/S53 domain"/>
    <property type="match status" value="2"/>
</dbReference>
<dbReference type="GO" id="GO:0006508">
    <property type="term" value="P:proteolysis"/>
    <property type="evidence" value="ECO:0007669"/>
    <property type="project" value="UniProtKB-KW"/>
</dbReference>
<keyword evidence="4 6" id="KW-0720">Serine protease</keyword>
<evidence type="ECO:0000256" key="4">
    <source>
        <dbReference type="ARBA" id="ARBA00022825"/>
    </source>
</evidence>
<dbReference type="PROSITE" id="PS00138">
    <property type="entry name" value="SUBTILASE_SER"/>
    <property type="match status" value="1"/>
</dbReference>
<dbReference type="GO" id="GO:0004252">
    <property type="term" value="F:serine-type endopeptidase activity"/>
    <property type="evidence" value="ECO:0007669"/>
    <property type="project" value="UniProtKB-UniRule"/>
</dbReference>
<feature type="domain" description="Peptidase S8/S53" evidence="8">
    <location>
        <begin position="555"/>
        <end position="621"/>
    </location>
</feature>
<dbReference type="InterPro" id="IPR050131">
    <property type="entry name" value="Peptidase_S8_subtilisin-like"/>
</dbReference>
<proteinExistence type="inferred from homology"/>
<dbReference type="GO" id="GO:0005615">
    <property type="term" value="C:extracellular space"/>
    <property type="evidence" value="ECO:0007669"/>
    <property type="project" value="TreeGrafter"/>
</dbReference>
<gene>
    <name evidence="10" type="ORF">EHO61_15580</name>
</gene>
<evidence type="ECO:0000256" key="6">
    <source>
        <dbReference type="PROSITE-ProRule" id="PRU01240"/>
    </source>
</evidence>
<evidence type="ECO:0000256" key="3">
    <source>
        <dbReference type="ARBA" id="ARBA00022801"/>
    </source>
</evidence>
<comment type="caution">
    <text evidence="10">The sequence shown here is derived from an EMBL/GenBank/DDBJ whole genome shotgun (WGS) entry which is preliminary data.</text>
</comment>
<dbReference type="PRINTS" id="PR00723">
    <property type="entry name" value="SUBTILISIN"/>
</dbReference>
<feature type="active site" description="Charge relay system" evidence="5 6">
    <location>
        <position position="180"/>
    </location>
</feature>
<dbReference type="PANTHER" id="PTHR43806">
    <property type="entry name" value="PEPTIDASE S8"/>
    <property type="match status" value="1"/>
</dbReference>
<dbReference type="InterPro" id="IPR015500">
    <property type="entry name" value="Peptidase_S8_subtilisin-rel"/>
</dbReference>
<dbReference type="InterPro" id="IPR022398">
    <property type="entry name" value="Peptidase_S8_His-AS"/>
</dbReference>
<dbReference type="InterPro" id="IPR000209">
    <property type="entry name" value="Peptidase_S8/S53_dom"/>
</dbReference>
<feature type="active site" description="Charge relay system" evidence="5 6">
    <location>
        <position position="591"/>
    </location>
</feature>
<evidence type="ECO:0000313" key="10">
    <source>
        <dbReference type="EMBL" id="TGK15116.1"/>
    </source>
</evidence>
<feature type="domain" description="Peptidase S8/S53" evidence="8">
    <location>
        <begin position="173"/>
        <end position="413"/>
    </location>
</feature>
<evidence type="ECO:0000256" key="5">
    <source>
        <dbReference type="PIRSR" id="PIRSR615500-1"/>
    </source>
</evidence>
<dbReference type="EMBL" id="RQEV01000017">
    <property type="protein sequence ID" value="TGK15116.1"/>
    <property type="molecule type" value="Genomic_DNA"/>
</dbReference>
<keyword evidence="11" id="KW-1185">Reference proteome</keyword>
<dbReference type="AlphaFoldDB" id="A0A4V3JE65"/>
<evidence type="ECO:0000259" key="9">
    <source>
        <dbReference type="Pfam" id="PF22148"/>
    </source>
</evidence>
<evidence type="ECO:0000313" key="11">
    <source>
        <dbReference type="Proteomes" id="UP000297855"/>
    </source>
</evidence>
<dbReference type="PROSITE" id="PS51892">
    <property type="entry name" value="SUBTILASE"/>
    <property type="match status" value="1"/>
</dbReference>
<keyword evidence="2 6" id="KW-0645">Protease</keyword>
<evidence type="ECO:0000259" key="8">
    <source>
        <dbReference type="Pfam" id="PF00082"/>
    </source>
</evidence>
<feature type="active site" description="Charge relay system" evidence="5 6">
    <location>
        <position position="237"/>
    </location>
</feature>
<dbReference type="PANTHER" id="PTHR43806:SF11">
    <property type="entry name" value="CEREVISIN-RELATED"/>
    <property type="match status" value="1"/>
</dbReference>
<reference evidence="10" key="1">
    <citation type="journal article" date="2019" name="PLoS Negl. Trop. Dis.">
        <title>Revisiting the worldwide diversity of Leptospira species in the environment.</title>
        <authorList>
            <person name="Vincent A.T."/>
            <person name="Schiettekatte O."/>
            <person name="Bourhy P."/>
            <person name="Veyrier F.J."/>
            <person name="Picardeau M."/>
        </authorList>
    </citation>
    <scope>NUCLEOTIDE SEQUENCE [LARGE SCALE GENOMIC DNA]</scope>
    <source>
        <strain evidence="10">SCS5</strain>
    </source>
</reference>
<name>A0A4V3JE65_9LEPT</name>
<evidence type="ECO:0000256" key="1">
    <source>
        <dbReference type="ARBA" id="ARBA00011073"/>
    </source>
</evidence>
<dbReference type="Pfam" id="PF22148">
    <property type="entry name" value="Fervidolysin_NPro-like"/>
    <property type="match status" value="1"/>
</dbReference>
<dbReference type="SUPFAM" id="SSF52743">
    <property type="entry name" value="Subtilisin-like"/>
    <property type="match status" value="2"/>
</dbReference>
<dbReference type="InterPro" id="IPR036852">
    <property type="entry name" value="Peptidase_S8/S53_dom_sf"/>
</dbReference>
<dbReference type="Proteomes" id="UP000297855">
    <property type="component" value="Unassembled WGS sequence"/>
</dbReference>
<protein>
    <submittedName>
        <fullName evidence="10">Peptidase S8</fullName>
    </submittedName>
</protein>
<dbReference type="PROSITE" id="PS00137">
    <property type="entry name" value="SUBTILASE_HIS"/>
    <property type="match status" value="1"/>
</dbReference>
<dbReference type="InterPro" id="IPR023827">
    <property type="entry name" value="Peptidase_S8_Asp-AS"/>
</dbReference>
<dbReference type="RefSeq" id="WP_135814496.1">
    <property type="nucleotide sequence ID" value="NZ_RQEV01000017.1"/>
</dbReference>
<keyword evidence="3 6" id="KW-0378">Hydrolase</keyword>
<accession>A0A4V3JE65</accession>
<organism evidence="10 11">
    <name type="scientific">Leptospira fluminis</name>
    <dbReference type="NCBI Taxonomy" id="2484979"/>
    <lineage>
        <taxon>Bacteria</taxon>
        <taxon>Pseudomonadati</taxon>
        <taxon>Spirochaetota</taxon>
        <taxon>Spirochaetia</taxon>
        <taxon>Leptospirales</taxon>
        <taxon>Leptospiraceae</taxon>
        <taxon>Leptospira</taxon>
    </lineage>
</organism>
<dbReference type="InterPro" id="IPR023828">
    <property type="entry name" value="Peptidase_S8_Ser-AS"/>
</dbReference>
<dbReference type="InterPro" id="IPR054399">
    <property type="entry name" value="Fervidolysin-like_N_prodom"/>
</dbReference>
<feature type="domain" description="Fervidolysin-like N-terminal prodomain" evidence="9">
    <location>
        <begin position="29"/>
        <end position="104"/>
    </location>
</feature>
<dbReference type="PROSITE" id="PS00136">
    <property type="entry name" value="SUBTILASE_ASP"/>
    <property type="match status" value="1"/>
</dbReference>
<dbReference type="OrthoDB" id="9762689at2"/>
<comment type="similarity">
    <text evidence="1 6 7">Belongs to the peptidase S8 family.</text>
</comment>
<evidence type="ECO:0000256" key="2">
    <source>
        <dbReference type="ARBA" id="ARBA00022670"/>
    </source>
</evidence>
<evidence type="ECO:0000256" key="7">
    <source>
        <dbReference type="RuleBase" id="RU003355"/>
    </source>
</evidence>
<dbReference type="Pfam" id="PF00082">
    <property type="entry name" value="Peptidase_S8"/>
    <property type="match status" value="2"/>
</dbReference>
<sequence>MNIKNRAFVTTLLLLVLGLFFVAQKTIPKLIDRAKKPKYVPGEVIVRFKPGVSAGAMALQKGGKLLSNLGHARTAHIQLPQNQSVEDAVTSWQNDPNVEFAEPNYIYQTQSPNDSSYGSLWGLKNTAQTLTAGSAVTPEFYTDTVGNPTANPGTSGKDISAESAWTLQTDCSSVIVAVVDTGINYNHQDLVNEMWSPSGSCLDENGGTTTTGGSCPNHGWNYAGTRTANDPMDYTGHGTHVAGTIGAQGNNAVGTVGVCQTSKLMAVRVLDETGSGSTSNIINGINFAVNNGAKVINMSLGGAGYSASFYSAIQNAQNHDVVVVVAAGNSGLDHSGTTNGISNATYPCDYGLPNLICVAALDQNYNITNFSDYNTAGSSASTVAVGAPGANILSTWPGNGAVFSQSTAGQDFSTWTTGGTDWRVKSCTVGGKTYSNLIMFTSSVDTSDACNFWSGTSYYRETSTGNSLYKTFSLPFTPVAVTLSLDYFESLLAGDYFNIYAGTNNGSFPATPVKANNGVTGMDPESPTYNISSVCTTTTCTIGLNFTSSGNQTYSCSGGCGTFGLGIGLDYYSLTVLGNDTTHYSILNGTSMASPHVAGIAALARAYNTKYTYADTVNAVLYGGTANSSLQGKTKTGNSANAYGTLTYINAPSGITATVQ</sequence>